<evidence type="ECO:0000256" key="9">
    <source>
        <dbReference type="SAM" id="MobiDB-lite"/>
    </source>
</evidence>
<evidence type="ECO:0000256" key="8">
    <source>
        <dbReference type="PROSITE-ProRule" id="PRU00339"/>
    </source>
</evidence>
<dbReference type="GO" id="GO:0005829">
    <property type="term" value="C:cytosol"/>
    <property type="evidence" value="ECO:0007669"/>
    <property type="project" value="TreeGrafter"/>
</dbReference>
<feature type="region of interest" description="Disordered" evidence="9">
    <location>
        <begin position="1"/>
        <end position="25"/>
    </location>
</feature>
<dbReference type="SUPFAM" id="SSF48452">
    <property type="entry name" value="TPR-like"/>
    <property type="match status" value="1"/>
</dbReference>
<feature type="repeat" description="TPR" evidence="8">
    <location>
        <begin position="556"/>
        <end position="589"/>
    </location>
</feature>
<evidence type="ECO:0000313" key="10">
    <source>
        <dbReference type="EMBL" id="PRP79288.1"/>
    </source>
</evidence>
<evidence type="ECO:0000256" key="6">
    <source>
        <dbReference type="ARBA" id="ARBA00022803"/>
    </source>
</evidence>
<dbReference type="FunCoup" id="A0A2P6N5S3">
    <property type="interactions" value="53"/>
</dbReference>
<keyword evidence="7" id="KW-0576">Peroxisome</keyword>
<dbReference type="InterPro" id="IPR019734">
    <property type="entry name" value="TPR_rpt"/>
</dbReference>
<proteinExistence type="inferred from homology"/>
<dbReference type="PANTHER" id="PTHR10130">
    <property type="entry name" value="PEROXISOMAL TARGETING SIGNAL 1 RECEPTOR PEX5"/>
    <property type="match status" value="1"/>
</dbReference>
<dbReference type="GO" id="GO:0005778">
    <property type="term" value="C:peroxisomal membrane"/>
    <property type="evidence" value="ECO:0007669"/>
    <property type="project" value="TreeGrafter"/>
</dbReference>
<dbReference type="PROSITE" id="PS50293">
    <property type="entry name" value="TPR_REGION"/>
    <property type="match status" value="1"/>
</dbReference>
<keyword evidence="6 8" id="KW-0802">TPR repeat</keyword>
<dbReference type="EMBL" id="MDYQ01000189">
    <property type="protein sequence ID" value="PRP79288.1"/>
    <property type="molecule type" value="Genomic_DNA"/>
</dbReference>
<feature type="repeat" description="TPR" evidence="8">
    <location>
        <begin position="447"/>
        <end position="480"/>
    </location>
</feature>
<reference evidence="10 11" key="1">
    <citation type="journal article" date="2018" name="Genome Biol. Evol.">
        <title>Multiple Roots of Fruiting Body Formation in Amoebozoa.</title>
        <authorList>
            <person name="Hillmann F."/>
            <person name="Forbes G."/>
            <person name="Novohradska S."/>
            <person name="Ferling I."/>
            <person name="Riege K."/>
            <person name="Groth M."/>
            <person name="Westermann M."/>
            <person name="Marz M."/>
            <person name="Spaller T."/>
            <person name="Winckler T."/>
            <person name="Schaap P."/>
            <person name="Glockner G."/>
        </authorList>
    </citation>
    <scope>NUCLEOTIDE SEQUENCE [LARGE SCALE GENOMIC DNA]</scope>
    <source>
        <strain evidence="10 11">Jena</strain>
    </source>
</reference>
<dbReference type="OrthoDB" id="15716at2759"/>
<feature type="repeat" description="TPR" evidence="8">
    <location>
        <begin position="624"/>
        <end position="657"/>
    </location>
</feature>
<dbReference type="InterPro" id="IPR024111">
    <property type="entry name" value="PEX5/PEX5L"/>
</dbReference>
<dbReference type="InterPro" id="IPR011990">
    <property type="entry name" value="TPR-like_helical_dom_sf"/>
</dbReference>
<feature type="region of interest" description="Disordered" evidence="9">
    <location>
        <begin position="54"/>
        <end position="74"/>
    </location>
</feature>
<protein>
    <submittedName>
        <fullName evidence="10">Uncharacterized protein</fullName>
    </submittedName>
</protein>
<dbReference type="Pfam" id="PF13432">
    <property type="entry name" value="TPR_16"/>
    <property type="match status" value="2"/>
</dbReference>
<keyword evidence="5" id="KW-0677">Repeat</keyword>
<dbReference type="SMART" id="SM00028">
    <property type="entry name" value="TPR"/>
    <property type="match status" value="4"/>
</dbReference>
<gene>
    <name evidence="10" type="ORF">PROFUN_12429</name>
</gene>
<evidence type="ECO:0000256" key="2">
    <source>
        <dbReference type="ARBA" id="ARBA00004496"/>
    </source>
</evidence>
<sequence length="695" mass="80171">MSDLRNLVSGQDGCSDGSDGGYRNPLSRMAEQFWNERPNQEYHQRPEMHMAHGPRMTTHSATLGTQSSLNRGMMGEDQFGDFEKYFNGPAQNEGFGFERGFDDAQFEPHDVHHPNSQVPPDVLQYYFKSFIDSARMQQTFRPAALPELGLDVQDKAKIRNRSEVLARHLLNNHSEAYITNEISKFLQPIEEQPSFVNNTKFGKQESEWASEFETEMRHPMHQPNFEDVWRDSVATNGADMVREFHDFNREREFEGAWSKAEEQQRWVDEFEGKAPIQRSLNSIQEVTESLTKIDDPKLQSTNFMKLMSQLHKGEVEITEDSIVSRGDQQTEEWADQFDQYREEHPSQSDEWMREFEDKMNLMDQNSWANEFEEDNWQGMDDEWIKGLASQNTTGPIVPEYRFSDPALNPYIGNPEAYPIGIRLFNEGRLAESILAFEAELQAEPENSECWEHLGHAQAESDRDAMAISALSRAVELDETNLSAKMALAVSNTNDWYRDHALLSLKSWLDNHPDYVHISSKYNSSLFNDRTPFESKHEALSDMFIEAARLKTDSPDPDVQTALGLLFNLSLEYDKAVDCFQTALSVRPNDYLLWNKLGATLANSDRSAEALGCYYKSLDAKPSFVRARANLGISYMALKQYEKAAQYFLGAISLHPESKHIWSNLRIVFQYLERPDLIDKMDSQHDVEMFREDFEF</sequence>
<dbReference type="Gene3D" id="1.25.40.10">
    <property type="entry name" value="Tetratricopeptide repeat domain"/>
    <property type="match status" value="1"/>
</dbReference>
<feature type="compositionally biased region" description="Polar residues" evidence="9">
    <location>
        <begin position="57"/>
        <end position="70"/>
    </location>
</feature>
<dbReference type="PROSITE" id="PS50005">
    <property type="entry name" value="TPR"/>
    <property type="match status" value="3"/>
</dbReference>
<evidence type="ECO:0000256" key="7">
    <source>
        <dbReference type="ARBA" id="ARBA00023140"/>
    </source>
</evidence>
<evidence type="ECO:0000256" key="5">
    <source>
        <dbReference type="ARBA" id="ARBA00022737"/>
    </source>
</evidence>
<dbReference type="GO" id="GO:0005052">
    <property type="term" value="F:peroxisome matrix targeting signal-1 binding"/>
    <property type="evidence" value="ECO:0007669"/>
    <property type="project" value="TreeGrafter"/>
</dbReference>
<evidence type="ECO:0000256" key="3">
    <source>
        <dbReference type="ARBA" id="ARBA00005348"/>
    </source>
</evidence>
<dbReference type="PANTHER" id="PTHR10130:SF0">
    <property type="entry name" value="GH08708P"/>
    <property type="match status" value="1"/>
</dbReference>
<comment type="caution">
    <text evidence="10">The sequence shown here is derived from an EMBL/GenBank/DDBJ whole genome shotgun (WGS) entry which is preliminary data.</text>
</comment>
<dbReference type="Proteomes" id="UP000241769">
    <property type="component" value="Unassembled WGS sequence"/>
</dbReference>
<evidence type="ECO:0000256" key="4">
    <source>
        <dbReference type="ARBA" id="ARBA00022490"/>
    </source>
</evidence>
<dbReference type="GO" id="GO:0016560">
    <property type="term" value="P:protein import into peroxisome matrix, docking"/>
    <property type="evidence" value="ECO:0007669"/>
    <property type="project" value="TreeGrafter"/>
</dbReference>
<comment type="similarity">
    <text evidence="3">Belongs to the peroxisomal targeting signal receptor family.</text>
</comment>
<keyword evidence="4" id="KW-0963">Cytoplasm</keyword>
<evidence type="ECO:0000256" key="1">
    <source>
        <dbReference type="ARBA" id="ARBA00004275"/>
    </source>
</evidence>
<evidence type="ECO:0000313" key="11">
    <source>
        <dbReference type="Proteomes" id="UP000241769"/>
    </source>
</evidence>
<dbReference type="AlphaFoldDB" id="A0A2P6N5S3"/>
<accession>A0A2P6N5S3</accession>
<organism evidence="10 11">
    <name type="scientific">Planoprotostelium fungivorum</name>
    <dbReference type="NCBI Taxonomy" id="1890364"/>
    <lineage>
        <taxon>Eukaryota</taxon>
        <taxon>Amoebozoa</taxon>
        <taxon>Evosea</taxon>
        <taxon>Variosea</taxon>
        <taxon>Cavosteliida</taxon>
        <taxon>Cavosteliaceae</taxon>
        <taxon>Planoprotostelium</taxon>
    </lineage>
</organism>
<comment type="subcellular location">
    <subcellularLocation>
        <location evidence="2">Cytoplasm</location>
    </subcellularLocation>
    <subcellularLocation>
        <location evidence="1">Peroxisome</location>
    </subcellularLocation>
</comment>
<dbReference type="STRING" id="1890364.A0A2P6N5S3"/>
<name>A0A2P6N5S3_9EUKA</name>
<keyword evidence="11" id="KW-1185">Reference proteome</keyword>
<dbReference type="InParanoid" id="A0A2P6N5S3"/>